<dbReference type="AlphaFoldDB" id="A0AAP0QSJ4"/>
<evidence type="ECO:0000256" key="1">
    <source>
        <dbReference type="SAM" id="MobiDB-lite"/>
    </source>
</evidence>
<feature type="region of interest" description="Disordered" evidence="1">
    <location>
        <begin position="158"/>
        <end position="203"/>
    </location>
</feature>
<reference evidence="2 3" key="1">
    <citation type="submission" date="2024-05" db="EMBL/GenBank/DDBJ databases">
        <title>Haplotype-resolved chromosome-level genome assembly of Huyou (Citrus changshanensis).</title>
        <authorList>
            <person name="Miao C."/>
            <person name="Chen W."/>
            <person name="Wu Y."/>
            <person name="Wang L."/>
            <person name="Zhao S."/>
            <person name="Grierson D."/>
            <person name="Xu C."/>
            <person name="Chen K."/>
        </authorList>
    </citation>
    <scope>NUCLEOTIDE SEQUENCE [LARGE SCALE GENOMIC DNA]</scope>
    <source>
        <strain evidence="2">01-14</strain>
        <tissue evidence="2">Leaf</tissue>
    </source>
</reference>
<sequence length="203" mass="23225">MGSRPIDIARQYCRVIDANRPSRVSCNFCGHEMQGITRFKEHLVGKRGDVLPCKRCPDDVCKKMVKALVQLSLKREEKERTSREALQSRMRNNAPPPPPHSSNRKRPPAAAAADLEAEERALMEKVIKESLQTFEMEKKKVAKYDDDEIEAAIRESMRSYKEEQWRRGEGCSKYARAGPPSSFGDYESIDVDSDYDSDDDFSF</sequence>
<feature type="compositionally biased region" description="Basic and acidic residues" evidence="1">
    <location>
        <begin position="74"/>
        <end position="83"/>
    </location>
</feature>
<feature type="region of interest" description="Disordered" evidence="1">
    <location>
        <begin position="74"/>
        <end position="115"/>
    </location>
</feature>
<accession>A0AAP0QSJ4</accession>
<dbReference type="PROSITE" id="PS50330">
    <property type="entry name" value="UIM"/>
    <property type="match status" value="1"/>
</dbReference>
<dbReference type="EMBL" id="JBCGBO010000004">
    <property type="protein sequence ID" value="KAK9210476.1"/>
    <property type="molecule type" value="Genomic_DNA"/>
</dbReference>
<organism evidence="2 3">
    <name type="scientific">Citrus x changshan-huyou</name>
    <dbReference type="NCBI Taxonomy" id="2935761"/>
    <lineage>
        <taxon>Eukaryota</taxon>
        <taxon>Viridiplantae</taxon>
        <taxon>Streptophyta</taxon>
        <taxon>Embryophyta</taxon>
        <taxon>Tracheophyta</taxon>
        <taxon>Spermatophyta</taxon>
        <taxon>Magnoliopsida</taxon>
        <taxon>eudicotyledons</taxon>
        <taxon>Gunneridae</taxon>
        <taxon>Pentapetalae</taxon>
        <taxon>rosids</taxon>
        <taxon>malvids</taxon>
        <taxon>Sapindales</taxon>
        <taxon>Rutaceae</taxon>
        <taxon>Aurantioideae</taxon>
        <taxon>Citrus</taxon>
    </lineage>
</organism>
<name>A0AAP0QSJ4_9ROSI</name>
<dbReference type="PANTHER" id="PTHR46951:SF2">
    <property type="entry name" value="BED-TYPE DOMAIN-CONTAINING PROTEIN"/>
    <property type="match status" value="1"/>
</dbReference>
<evidence type="ECO:0008006" key="4">
    <source>
        <dbReference type="Google" id="ProtNLM"/>
    </source>
</evidence>
<protein>
    <recommendedName>
        <fullName evidence="4">BED-type domain-containing protein</fullName>
    </recommendedName>
</protein>
<dbReference type="PANTHER" id="PTHR46951">
    <property type="entry name" value="BED-TYPE DOMAIN-CONTAINING PROTEIN"/>
    <property type="match status" value="1"/>
</dbReference>
<feature type="compositionally biased region" description="Basic and acidic residues" evidence="1">
    <location>
        <begin position="158"/>
        <end position="170"/>
    </location>
</feature>
<keyword evidence="3" id="KW-1185">Reference proteome</keyword>
<proteinExistence type="predicted"/>
<dbReference type="Proteomes" id="UP001428341">
    <property type="component" value="Unassembled WGS sequence"/>
</dbReference>
<feature type="compositionally biased region" description="Acidic residues" evidence="1">
    <location>
        <begin position="187"/>
        <end position="203"/>
    </location>
</feature>
<evidence type="ECO:0000313" key="2">
    <source>
        <dbReference type="EMBL" id="KAK9210476.1"/>
    </source>
</evidence>
<comment type="caution">
    <text evidence="2">The sequence shown here is derived from an EMBL/GenBank/DDBJ whole genome shotgun (WGS) entry which is preliminary data.</text>
</comment>
<gene>
    <name evidence="2" type="ORF">WN944_002846</name>
</gene>
<evidence type="ECO:0000313" key="3">
    <source>
        <dbReference type="Proteomes" id="UP001428341"/>
    </source>
</evidence>
<dbReference type="InterPro" id="IPR003903">
    <property type="entry name" value="UIM_dom"/>
</dbReference>